<feature type="repeat" description="WD" evidence="1">
    <location>
        <begin position="255"/>
        <end position="296"/>
    </location>
</feature>
<proteinExistence type="predicted"/>
<protein>
    <submittedName>
        <fullName evidence="3">Uncharacterized protein</fullName>
    </submittedName>
</protein>
<evidence type="ECO:0000313" key="3">
    <source>
        <dbReference type="EMBL" id="KAK4683008.1"/>
    </source>
</evidence>
<sequence>MSDSPAAPPPPAPAPPPPFRATVEESLSVPSFGNGSGSGSGSGGDNASITSSTRRRWDDPPDEEPGQMPSETMTSMVFVKIMTAHHANNFVGSKTAAVQGEVSDLAFGPGDKHVAAVVPKQSNIKSFDPDESSALAVWAVREDGAGRTHTNLFGLKVHKGFCFRPGRAAAGELVVVCPLYVKVKGLDGFDARQPLVEVYDVGKRIRWSRNEVPVRAPVVMSEDGGLVAGVSSKDSSRVVVCGLEKLRLLKVRTMIIKHTEEVTGMGFLPESGGLVTAGRDGYVRVTDLHSGKTLKRIEIGARAACDILQVSGDGKVVVTVWGRDVVLWYLETGRVHNYNLNVVRQTEGWPLAVSKDCQYLACRTEDGFDVSDAASGAFRGDFATRGSVITAAAFSNDCTKIAVGDFDGYVNVFDMITA</sequence>
<dbReference type="EMBL" id="JAFFHC010000001">
    <property type="protein sequence ID" value="KAK4683008.1"/>
    <property type="molecule type" value="Genomic_DNA"/>
</dbReference>
<dbReference type="RefSeq" id="XP_062806478.1">
    <property type="nucleotide sequence ID" value="XM_062943385.1"/>
</dbReference>
<evidence type="ECO:0000313" key="4">
    <source>
        <dbReference type="Proteomes" id="UP001323617"/>
    </source>
</evidence>
<feature type="compositionally biased region" description="Gly residues" evidence="2">
    <location>
        <begin position="34"/>
        <end position="44"/>
    </location>
</feature>
<keyword evidence="1" id="KW-0853">WD repeat</keyword>
<name>A0ABR0IRJ3_9PEZI</name>
<organism evidence="3 4">
    <name type="scientific">Podospora pseudoanserina</name>
    <dbReference type="NCBI Taxonomy" id="2609844"/>
    <lineage>
        <taxon>Eukaryota</taxon>
        <taxon>Fungi</taxon>
        <taxon>Dikarya</taxon>
        <taxon>Ascomycota</taxon>
        <taxon>Pezizomycotina</taxon>
        <taxon>Sordariomycetes</taxon>
        <taxon>Sordariomycetidae</taxon>
        <taxon>Sordariales</taxon>
        <taxon>Podosporaceae</taxon>
        <taxon>Podospora</taxon>
    </lineage>
</organism>
<dbReference type="InterPro" id="IPR036322">
    <property type="entry name" value="WD40_repeat_dom_sf"/>
</dbReference>
<evidence type="ECO:0000256" key="2">
    <source>
        <dbReference type="SAM" id="MobiDB-lite"/>
    </source>
</evidence>
<feature type="compositionally biased region" description="Pro residues" evidence="2">
    <location>
        <begin position="1"/>
        <end position="19"/>
    </location>
</feature>
<gene>
    <name evidence="3" type="ORF">QC764_121280</name>
</gene>
<comment type="caution">
    <text evidence="3">The sequence shown here is derived from an EMBL/GenBank/DDBJ whole genome shotgun (WGS) entry which is preliminary data.</text>
</comment>
<feature type="region of interest" description="Disordered" evidence="2">
    <location>
        <begin position="1"/>
        <end position="70"/>
    </location>
</feature>
<keyword evidence="4" id="KW-1185">Reference proteome</keyword>
<dbReference type="PROSITE" id="PS50082">
    <property type="entry name" value="WD_REPEATS_2"/>
    <property type="match status" value="1"/>
</dbReference>
<dbReference type="SMART" id="SM00320">
    <property type="entry name" value="WD40"/>
    <property type="match status" value="2"/>
</dbReference>
<dbReference type="PANTHER" id="PTHR19879">
    <property type="entry name" value="TRANSCRIPTION INITIATION FACTOR TFIID"/>
    <property type="match status" value="1"/>
</dbReference>
<dbReference type="InterPro" id="IPR015943">
    <property type="entry name" value="WD40/YVTN_repeat-like_dom_sf"/>
</dbReference>
<dbReference type="Proteomes" id="UP001323617">
    <property type="component" value="Unassembled WGS sequence"/>
</dbReference>
<dbReference type="GeneID" id="87964250"/>
<dbReference type="Pfam" id="PF00400">
    <property type="entry name" value="WD40"/>
    <property type="match status" value="2"/>
</dbReference>
<dbReference type="SUPFAM" id="SSF50978">
    <property type="entry name" value="WD40 repeat-like"/>
    <property type="match status" value="1"/>
</dbReference>
<reference evidence="3 4" key="1">
    <citation type="journal article" date="2023" name="bioRxiv">
        <title>High-quality genome assemblies of four members of thePodospora anserinaspecies complex.</title>
        <authorList>
            <person name="Ament-Velasquez S.L."/>
            <person name="Vogan A.A."/>
            <person name="Wallerman O."/>
            <person name="Hartmann F."/>
            <person name="Gautier V."/>
            <person name="Silar P."/>
            <person name="Giraud T."/>
            <person name="Johannesson H."/>
        </authorList>
    </citation>
    <scope>NUCLEOTIDE SEQUENCE [LARGE SCALE GENOMIC DNA]</scope>
    <source>
        <strain evidence="3 4">CBS 124.78</strain>
    </source>
</reference>
<dbReference type="PANTHER" id="PTHR19879:SF9">
    <property type="entry name" value="TRANSCRIPTION INITIATION FACTOR TFIID SUBUNIT 5"/>
    <property type="match status" value="1"/>
</dbReference>
<evidence type="ECO:0000256" key="1">
    <source>
        <dbReference type="PROSITE-ProRule" id="PRU00221"/>
    </source>
</evidence>
<accession>A0ABR0IRJ3</accession>
<dbReference type="Gene3D" id="2.130.10.10">
    <property type="entry name" value="YVTN repeat-like/Quinoprotein amine dehydrogenase"/>
    <property type="match status" value="2"/>
</dbReference>
<dbReference type="InterPro" id="IPR001680">
    <property type="entry name" value="WD40_rpt"/>
</dbReference>